<feature type="domain" description="DUF2382" evidence="2">
    <location>
        <begin position="73"/>
        <end position="183"/>
    </location>
</feature>
<accession>A0A928W1N8</accession>
<dbReference type="RefSeq" id="WP_264322510.1">
    <property type="nucleotide sequence ID" value="NZ_JADEXN010000340.1"/>
</dbReference>
<reference evidence="3" key="1">
    <citation type="submission" date="2020-10" db="EMBL/GenBank/DDBJ databases">
        <authorList>
            <person name="Castelo-Branco R."/>
            <person name="Eusebio N."/>
            <person name="Adriana R."/>
            <person name="Vieira A."/>
            <person name="Brugerolle De Fraissinette N."/>
            <person name="Rezende De Castro R."/>
            <person name="Schneider M.P."/>
            <person name="Vasconcelos V."/>
            <person name="Leao P.N."/>
        </authorList>
    </citation>
    <scope>NUCLEOTIDE SEQUENCE</scope>
    <source>
        <strain evidence="3">LEGE 11467</strain>
    </source>
</reference>
<dbReference type="NCBIfam" id="TIGR02271">
    <property type="entry name" value="YsnF/AvaK domain"/>
    <property type="match status" value="1"/>
</dbReference>
<dbReference type="InterPro" id="IPR052967">
    <property type="entry name" value="Stress_Response_Assoc"/>
</dbReference>
<dbReference type="InterPro" id="IPR019060">
    <property type="entry name" value="DUF2382"/>
</dbReference>
<dbReference type="Pfam" id="PF09557">
    <property type="entry name" value="DUF2382"/>
    <property type="match status" value="1"/>
</dbReference>
<feature type="region of interest" description="Disordered" evidence="1">
    <location>
        <begin position="166"/>
        <end position="197"/>
    </location>
</feature>
<organism evidence="3 4">
    <name type="scientific">Zarconia navalis LEGE 11467</name>
    <dbReference type="NCBI Taxonomy" id="1828826"/>
    <lineage>
        <taxon>Bacteria</taxon>
        <taxon>Bacillati</taxon>
        <taxon>Cyanobacteriota</taxon>
        <taxon>Cyanophyceae</taxon>
        <taxon>Oscillatoriophycideae</taxon>
        <taxon>Oscillatoriales</taxon>
        <taxon>Oscillatoriales incertae sedis</taxon>
        <taxon>Zarconia</taxon>
        <taxon>Zarconia navalis</taxon>
    </lineage>
</organism>
<sequence length="197" mass="21833">YDYEERVRSVYRTPAAGTSTTVEASAPVETTAGVVTPPATTPTAVTPAYTANDYTYDREPDLYETREDNHQKLKLYEERLVTNKNRSKVGEVSVSKRVETSTAEVAVPVEKEKIVIEFTPGQSTPAATDPNFREGEVARMDVHEETAEIGKEAVVRGEVSVRKEVEQDTVTAKETIRREEVDVDRAGDPNIDRSGQL</sequence>
<proteinExistence type="predicted"/>
<evidence type="ECO:0000313" key="4">
    <source>
        <dbReference type="Proteomes" id="UP000621799"/>
    </source>
</evidence>
<evidence type="ECO:0000256" key="1">
    <source>
        <dbReference type="SAM" id="MobiDB-lite"/>
    </source>
</evidence>
<dbReference type="EMBL" id="JADEXN010000340">
    <property type="protein sequence ID" value="MBE9042346.1"/>
    <property type="molecule type" value="Genomic_DNA"/>
</dbReference>
<evidence type="ECO:0000259" key="2">
    <source>
        <dbReference type="Pfam" id="PF09557"/>
    </source>
</evidence>
<protein>
    <submittedName>
        <fullName evidence="3">YsnF/AvaK domain-containing protein</fullName>
    </submittedName>
</protein>
<feature type="region of interest" description="Disordered" evidence="1">
    <location>
        <begin position="17"/>
        <end position="46"/>
    </location>
</feature>
<comment type="caution">
    <text evidence="3">The sequence shown here is derived from an EMBL/GenBank/DDBJ whole genome shotgun (WGS) entry which is preliminary data.</text>
</comment>
<feature type="non-terminal residue" evidence="3">
    <location>
        <position position="1"/>
    </location>
</feature>
<name>A0A928W1N8_9CYAN</name>
<dbReference type="PANTHER" id="PTHR38463">
    <property type="entry name" value="STRESS RESPONSE PROTEIN YSNF"/>
    <property type="match status" value="1"/>
</dbReference>
<dbReference type="PANTHER" id="PTHR38463:SF1">
    <property type="entry name" value="STRESS RESPONSE PROTEIN YSNF"/>
    <property type="match status" value="1"/>
</dbReference>
<keyword evidence="4" id="KW-1185">Reference proteome</keyword>
<gene>
    <name evidence="3" type="ORF">IQ235_16355</name>
</gene>
<feature type="compositionally biased region" description="Low complexity" evidence="1">
    <location>
        <begin position="26"/>
        <end position="46"/>
    </location>
</feature>
<evidence type="ECO:0000313" key="3">
    <source>
        <dbReference type="EMBL" id="MBE9042346.1"/>
    </source>
</evidence>
<dbReference type="Proteomes" id="UP000621799">
    <property type="component" value="Unassembled WGS sequence"/>
</dbReference>
<dbReference type="AlphaFoldDB" id="A0A928W1N8"/>
<feature type="compositionally biased region" description="Basic and acidic residues" evidence="1">
    <location>
        <begin position="174"/>
        <end position="191"/>
    </location>
</feature>